<reference evidence="1 2" key="1">
    <citation type="submission" date="2020-08" db="EMBL/GenBank/DDBJ databases">
        <title>Hymenobacter sp.</title>
        <authorList>
            <person name="Kim M.K."/>
        </authorList>
    </citation>
    <scope>NUCLEOTIDE SEQUENCE [LARGE SCALE GENOMIC DNA]</scope>
    <source>
        <strain evidence="1 2">BT507</strain>
    </source>
</reference>
<dbReference type="Proteomes" id="UP000622017">
    <property type="component" value="Unassembled WGS sequence"/>
</dbReference>
<evidence type="ECO:0000313" key="2">
    <source>
        <dbReference type="Proteomes" id="UP000622017"/>
    </source>
</evidence>
<sequence>MRPLIAFSCLLLTSACYQQSSQYSAPSPLAADTTTAAATTPLEAPDTARAGKVSAQSDTLKVVQKRHDFSTPSIPDVFRLVLRGQDVLSGQIDFTITDHTGQVIFHERLSAADLEASMVYDMAGTTPPTPGAREAYVRRRMDDFFADKNFHQPALPSSTPFPAGNPLDRDTWADVQRRADAIGFQYLVGKEDRRRIAYSPLKKQVVQLGGFGS</sequence>
<dbReference type="EMBL" id="JACSCY010000004">
    <property type="protein sequence ID" value="MBC6610631.1"/>
    <property type="molecule type" value="Genomic_DNA"/>
</dbReference>
<accession>A0ABR7MHU8</accession>
<protein>
    <submittedName>
        <fullName evidence="1">Uncharacterized protein</fullName>
    </submittedName>
</protein>
<keyword evidence="2" id="KW-1185">Reference proteome</keyword>
<gene>
    <name evidence="1" type="ORF">H8B15_06840</name>
</gene>
<dbReference type="RefSeq" id="WP_187318930.1">
    <property type="nucleotide sequence ID" value="NZ_JACSCY010000004.1"/>
</dbReference>
<evidence type="ECO:0000313" key="1">
    <source>
        <dbReference type="EMBL" id="MBC6610631.1"/>
    </source>
</evidence>
<dbReference type="PROSITE" id="PS51257">
    <property type="entry name" value="PROKAR_LIPOPROTEIN"/>
    <property type="match status" value="1"/>
</dbReference>
<organism evidence="1 2">
    <name type="scientific">Hymenobacter citatus</name>
    <dbReference type="NCBI Taxonomy" id="2763506"/>
    <lineage>
        <taxon>Bacteria</taxon>
        <taxon>Pseudomonadati</taxon>
        <taxon>Bacteroidota</taxon>
        <taxon>Cytophagia</taxon>
        <taxon>Cytophagales</taxon>
        <taxon>Hymenobacteraceae</taxon>
        <taxon>Hymenobacter</taxon>
    </lineage>
</organism>
<comment type="caution">
    <text evidence="1">The sequence shown here is derived from an EMBL/GenBank/DDBJ whole genome shotgun (WGS) entry which is preliminary data.</text>
</comment>
<proteinExistence type="predicted"/>
<name>A0ABR7MHU8_9BACT</name>